<accession>A0A3B7MQ93</accession>
<dbReference type="PROSITE" id="PS50837">
    <property type="entry name" value="NACHT"/>
    <property type="match status" value="1"/>
</dbReference>
<dbReference type="Gene3D" id="3.40.50.300">
    <property type="entry name" value="P-loop containing nucleotide triphosphate hydrolases"/>
    <property type="match status" value="1"/>
</dbReference>
<dbReference type="Pfam" id="PF22714">
    <property type="entry name" value="SNaCT8"/>
    <property type="match status" value="1"/>
</dbReference>
<evidence type="ECO:0000259" key="2">
    <source>
        <dbReference type="PROSITE" id="PS50837"/>
    </source>
</evidence>
<dbReference type="InterPro" id="IPR007111">
    <property type="entry name" value="NACHT_NTPase"/>
</dbReference>
<keyword evidence="1" id="KW-0175">Coiled coil</keyword>
<dbReference type="KEGG" id="pseg:D3H65_16630"/>
<reference evidence="3 4" key="1">
    <citation type="submission" date="2018-09" db="EMBL/GenBank/DDBJ databases">
        <title>Genome sequencing of strain 6GH32-13.</title>
        <authorList>
            <person name="Weon H.-Y."/>
            <person name="Heo J."/>
            <person name="Kwon S.-W."/>
        </authorList>
    </citation>
    <scope>NUCLEOTIDE SEQUENCE [LARGE SCALE GENOMIC DNA]</scope>
    <source>
        <strain evidence="3 4">5GH32-13</strain>
    </source>
</reference>
<dbReference type="SUPFAM" id="SSF52540">
    <property type="entry name" value="P-loop containing nucleoside triphosphate hydrolases"/>
    <property type="match status" value="1"/>
</dbReference>
<dbReference type="PANTHER" id="PTHR46312:SF2">
    <property type="entry name" value="NUCLEOTIDE-BINDING OLIGOMERIZATION DOMAIN-CONTAINING PROTEIN 2-LIKE"/>
    <property type="match status" value="1"/>
</dbReference>
<proteinExistence type="predicted"/>
<keyword evidence="4" id="KW-1185">Reference proteome</keyword>
<name>A0A3B7MQ93_9BACT</name>
<dbReference type="EMBL" id="CP032157">
    <property type="protein sequence ID" value="AXY75503.1"/>
    <property type="molecule type" value="Genomic_DNA"/>
</dbReference>
<dbReference type="InterPro" id="IPR055038">
    <property type="entry name" value="SNaCT8"/>
</dbReference>
<evidence type="ECO:0000256" key="1">
    <source>
        <dbReference type="SAM" id="Coils"/>
    </source>
</evidence>
<feature type="coiled-coil region" evidence="1">
    <location>
        <begin position="568"/>
        <end position="595"/>
    </location>
</feature>
<dbReference type="PANTHER" id="PTHR46312">
    <property type="entry name" value="NACHT DOMAIN-CONTAINING PROTEIN"/>
    <property type="match status" value="1"/>
</dbReference>
<organism evidence="3 4">
    <name type="scientific">Paraflavitalea soli</name>
    <dbReference type="NCBI Taxonomy" id="2315862"/>
    <lineage>
        <taxon>Bacteria</taxon>
        <taxon>Pseudomonadati</taxon>
        <taxon>Bacteroidota</taxon>
        <taxon>Chitinophagia</taxon>
        <taxon>Chitinophagales</taxon>
        <taxon>Chitinophagaceae</taxon>
        <taxon>Paraflavitalea</taxon>
    </lineage>
</organism>
<gene>
    <name evidence="3" type="ORF">D3H65_16630</name>
</gene>
<dbReference type="AlphaFoldDB" id="A0A3B7MQ93"/>
<dbReference type="Proteomes" id="UP000263900">
    <property type="component" value="Chromosome"/>
</dbReference>
<dbReference type="Pfam" id="PF05729">
    <property type="entry name" value="NACHT"/>
    <property type="match status" value="1"/>
</dbReference>
<dbReference type="RefSeq" id="WP_119051384.1">
    <property type="nucleotide sequence ID" value="NZ_CP032157.1"/>
</dbReference>
<sequence>MDTKFEVTNLITPVINSFRTLSNEWKHFFDIGITEYLQSQTEKYYFTNTFIHRSEKVKFKDIYYPIKATYKNLTTDFEELIDLFDEYKNITLVGSAGSGKTTLMKYIFLNILKKGIRIPILIELRNLNEYNGDFEKLIAEKIIKSKIKPSDDTFKRTLESGKFLFLLDGYDEIFTDKKQEINRQIELFVDSYSKNRFLITTRPGSGIENFPRFYDFKVRELNDNDINGFIEKIVTAQERKERIVKLINDPKNNNYTEYLRNPLLLSMFILAFESHPEIPNRKSSFYRNVYDTLYSRHDGITKNSFPREKITKLQRDDFEKILSIFCYISLLEGKYTFTTEYLSDTLSKVKATTDKDFKVDDLIYDLRTSISILILDGFEYQFPHRSMQEYFTALFISRLPSDKRGIAYKNLSNTLRESSTDNSFNFWSLCKELDETTFTSKFLIPQLKKFQKQLTQKDDKKLLDVFFKIIDPSLLPIELSDLKTEVKRIGIYRTSNFYNSIIDFFNIYDHKNLFLFPERSGAQNELLEIYKKVRAKSPHSKMSHLEIDEETLPILIKFNIVDVIKSFKKSIDNKIIELQNEIQREKENIDEILGI</sequence>
<dbReference type="InterPro" id="IPR027417">
    <property type="entry name" value="P-loop_NTPase"/>
</dbReference>
<evidence type="ECO:0000313" key="4">
    <source>
        <dbReference type="Proteomes" id="UP000263900"/>
    </source>
</evidence>
<dbReference type="OrthoDB" id="1488560at2"/>
<protein>
    <submittedName>
        <fullName evidence="3">NACHT domain-containing protein</fullName>
    </submittedName>
</protein>
<evidence type="ECO:0000313" key="3">
    <source>
        <dbReference type="EMBL" id="AXY75503.1"/>
    </source>
</evidence>
<feature type="domain" description="NACHT" evidence="2">
    <location>
        <begin position="88"/>
        <end position="208"/>
    </location>
</feature>